<feature type="transmembrane region" description="Helical" evidence="9">
    <location>
        <begin position="61"/>
        <end position="82"/>
    </location>
</feature>
<keyword evidence="6 9" id="KW-1133">Transmembrane helix</keyword>
<gene>
    <name evidence="10" type="ORF">TcWFU_004054</name>
</gene>
<evidence type="ECO:0000256" key="2">
    <source>
        <dbReference type="ARBA" id="ARBA00008160"/>
    </source>
</evidence>
<comment type="caution">
    <text evidence="10">The sequence shown here is derived from an EMBL/GenBank/DDBJ whole genome shotgun (WGS) entry which is preliminary data.</text>
</comment>
<accession>A0ABR4QDJ8</accession>
<keyword evidence="7" id="KW-0333">Golgi apparatus</keyword>
<dbReference type="Pfam" id="PF09801">
    <property type="entry name" value="SYS1"/>
    <property type="match status" value="1"/>
</dbReference>
<evidence type="ECO:0000313" key="11">
    <source>
        <dbReference type="Proteomes" id="UP001651158"/>
    </source>
</evidence>
<evidence type="ECO:0008006" key="12">
    <source>
        <dbReference type="Google" id="ProtNLM"/>
    </source>
</evidence>
<dbReference type="PANTHER" id="PTHR12952">
    <property type="entry name" value="SYS1"/>
    <property type="match status" value="1"/>
</dbReference>
<proteinExistence type="inferred from homology"/>
<dbReference type="Proteomes" id="UP001651158">
    <property type="component" value="Unassembled WGS sequence"/>
</dbReference>
<evidence type="ECO:0000256" key="9">
    <source>
        <dbReference type="SAM" id="Phobius"/>
    </source>
</evidence>
<evidence type="ECO:0000256" key="5">
    <source>
        <dbReference type="ARBA" id="ARBA00022927"/>
    </source>
</evidence>
<feature type="transmembrane region" description="Helical" evidence="9">
    <location>
        <begin position="117"/>
        <end position="138"/>
    </location>
</feature>
<name>A0ABR4QDJ8_9CEST</name>
<feature type="transmembrane region" description="Helical" evidence="9">
    <location>
        <begin position="12"/>
        <end position="41"/>
    </location>
</feature>
<dbReference type="PANTHER" id="PTHR12952:SF0">
    <property type="entry name" value="PROTEIN SYS1 HOMOLOG"/>
    <property type="match status" value="1"/>
</dbReference>
<comment type="subcellular location">
    <subcellularLocation>
        <location evidence="1">Golgi apparatus membrane</location>
        <topology evidence="1">Multi-pass membrane protein</topology>
    </subcellularLocation>
</comment>
<evidence type="ECO:0000256" key="6">
    <source>
        <dbReference type="ARBA" id="ARBA00022989"/>
    </source>
</evidence>
<keyword evidence="5" id="KW-0653">Protein transport</keyword>
<dbReference type="InterPro" id="IPR019185">
    <property type="entry name" value="Integral_membrane_SYS1-rel"/>
</dbReference>
<evidence type="ECO:0000256" key="7">
    <source>
        <dbReference type="ARBA" id="ARBA00023034"/>
    </source>
</evidence>
<keyword evidence="11" id="KW-1185">Reference proteome</keyword>
<feature type="transmembrane region" description="Helical" evidence="9">
    <location>
        <begin position="94"/>
        <end position="111"/>
    </location>
</feature>
<keyword evidence="4 9" id="KW-0812">Transmembrane</keyword>
<protein>
    <recommendedName>
        <fullName evidence="12">Protein SYS1 homolog</fullName>
    </recommendedName>
</protein>
<dbReference type="EMBL" id="JAKROA010000004">
    <property type="protein sequence ID" value="KAL5107606.1"/>
    <property type="molecule type" value="Genomic_DNA"/>
</dbReference>
<evidence type="ECO:0000256" key="4">
    <source>
        <dbReference type="ARBA" id="ARBA00022692"/>
    </source>
</evidence>
<organism evidence="10 11">
    <name type="scientific">Taenia crassiceps</name>
    <dbReference type="NCBI Taxonomy" id="6207"/>
    <lineage>
        <taxon>Eukaryota</taxon>
        <taxon>Metazoa</taxon>
        <taxon>Spiralia</taxon>
        <taxon>Lophotrochozoa</taxon>
        <taxon>Platyhelminthes</taxon>
        <taxon>Cestoda</taxon>
        <taxon>Eucestoda</taxon>
        <taxon>Cyclophyllidea</taxon>
        <taxon>Taeniidae</taxon>
        <taxon>Taenia</taxon>
    </lineage>
</organism>
<comment type="similarity">
    <text evidence="2">Belongs to the SYS1 family.</text>
</comment>
<evidence type="ECO:0000256" key="3">
    <source>
        <dbReference type="ARBA" id="ARBA00022448"/>
    </source>
</evidence>
<reference evidence="10 11" key="1">
    <citation type="journal article" date="2022" name="Front. Cell. Infect. Microbiol.">
        <title>The Genomes of Two Strains of Taenia crassiceps the Animal Model for the Study of Human Cysticercosis.</title>
        <authorList>
            <person name="Bobes R.J."/>
            <person name="Estrada K."/>
            <person name="Rios-Valencia D.G."/>
            <person name="Calderon-Gallegos A."/>
            <person name="de la Torre P."/>
            <person name="Carrero J.C."/>
            <person name="Sanchez-Flores A."/>
            <person name="Laclette J.P."/>
        </authorList>
    </citation>
    <scope>NUCLEOTIDE SEQUENCE [LARGE SCALE GENOMIC DNA]</scope>
    <source>
        <strain evidence="10">WFUcys</strain>
    </source>
</reference>
<evidence type="ECO:0000313" key="10">
    <source>
        <dbReference type="EMBL" id="KAL5107606.1"/>
    </source>
</evidence>
<evidence type="ECO:0000256" key="8">
    <source>
        <dbReference type="ARBA" id="ARBA00023136"/>
    </source>
</evidence>
<keyword evidence="3" id="KW-0813">Transport</keyword>
<evidence type="ECO:0000256" key="1">
    <source>
        <dbReference type="ARBA" id="ARBA00004653"/>
    </source>
</evidence>
<keyword evidence="8 9" id="KW-0472">Membrane</keyword>
<sequence length="222" mass="25398">MAQKFRSSEWDPFLLTGQIVFMQCLFYGTTGALCALVSPISQWHTSLRLLLDDSELRFRDLQGRCLIAVFLLSAGLCALGLWRLVRRTKLCLDFTCTLYFWHFIFCALYTASFPVSVAWWLTVTVSIILMTIMGEFLCMRTEMKAIPLSGAASSVSPIYSFDYTRCILEMNASNNFFCFEVPTDTYCEDKLNLLICLKEEYGMFPHLNRLKLSTEGEGHDKS</sequence>